<protein>
    <submittedName>
        <fullName evidence="1">Uncharacterized protein</fullName>
    </submittedName>
</protein>
<organism evidence="1 2">
    <name type="scientific">Methylomonas koyamae</name>
    <dbReference type="NCBI Taxonomy" id="702114"/>
    <lineage>
        <taxon>Bacteria</taxon>
        <taxon>Pseudomonadati</taxon>
        <taxon>Pseudomonadota</taxon>
        <taxon>Gammaproteobacteria</taxon>
        <taxon>Methylococcales</taxon>
        <taxon>Methylococcaceae</taxon>
        <taxon>Methylomonas</taxon>
    </lineage>
</organism>
<keyword evidence="2" id="KW-1185">Reference proteome</keyword>
<reference evidence="1 2" key="1">
    <citation type="submission" date="2016-03" db="EMBL/GenBank/DDBJ databases">
        <authorList>
            <person name="Heylen K."/>
            <person name="De Vos P."/>
            <person name="Vekeman B."/>
        </authorList>
    </citation>
    <scope>NUCLEOTIDE SEQUENCE [LARGE SCALE GENOMIC DNA]</scope>
    <source>
        <strain evidence="1 2">R-49807</strain>
    </source>
</reference>
<evidence type="ECO:0000313" key="2">
    <source>
        <dbReference type="Proteomes" id="UP000077734"/>
    </source>
</evidence>
<comment type="caution">
    <text evidence="1">The sequence shown here is derived from an EMBL/GenBank/DDBJ whole genome shotgun (WGS) entry which is preliminary data.</text>
</comment>
<dbReference type="AlphaFoldDB" id="A0AA91D9G8"/>
<evidence type="ECO:0000313" key="1">
    <source>
        <dbReference type="EMBL" id="OAI22265.1"/>
    </source>
</evidence>
<name>A0AA91D9G8_9GAMM</name>
<dbReference type="RefSeq" id="WP_064029698.1">
    <property type="nucleotide sequence ID" value="NZ_CP023669.1"/>
</dbReference>
<gene>
    <name evidence="1" type="ORF">A1356_02425</name>
</gene>
<dbReference type="EMBL" id="LUUL01000125">
    <property type="protein sequence ID" value="OAI22265.1"/>
    <property type="molecule type" value="Genomic_DNA"/>
</dbReference>
<proteinExistence type="predicted"/>
<dbReference type="Proteomes" id="UP000077734">
    <property type="component" value="Unassembled WGS sequence"/>
</dbReference>
<dbReference type="Gene3D" id="2.120.10.30">
    <property type="entry name" value="TolB, C-terminal domain"/>
    <property type="match status" value="1"/>
</dbReference>
<dbReference type="InterPro" id="IPR011042">
    <property type="entry name" value="6-blade_b-propeller_TolB-like"/>
</dbReference>
<accession>A0AA91D9G8</accession>
<sequence length="83" mass="9127">MADSNSNFEVFANLATGSGEIKATTNRRIIISQHQFYRPQYTAVQYKDQTLLTFPNKEMPAADSAAATKLDSVLHIGSYSNAV</sequence>